<sequence length="162" mass="17654">MSTIYRKTEQGRNEIATRALRLVPRLRQALILVDGKRSDEELRKLIAPPADDTLQALLEQGHIEVIAVTAVHVVLPAEAAPATPLVNAVVLTLQETRQRAVRWMSAHLGPYADSTNIRVEKAKTPEAMQAALALAVTVVRQQLGEAKAAEFEQHVGLARTGS</sequence>
<dbReference type="eggNOG" id="ENOG5033I8C">
    <property type="taxonomic scope" value="Bacteria"/>
</dbReference>
<accession>A2SDB9</accession>
<organism evidence="1 2">
    <name type="scientific">Methylibium petroleiphilum (strain ATCC BAA-1232 / LMG 22953 / PM1)</name>
    <dbReference type="NCBI Taxonomy" id="420662"/>
    <lineage>
        <taxon>Bacteria</taxon>
        <taxon>Pseudomonadati</taxon>
        <taxon>Pseudomonadota</taxon>
        <taxon>Betaproteobacteria</taxon>
        <taxon>Burkholderiales</taxon>
        <taxon>Sphaerotilaceae</taxon>
        <taxon>Methylibium</taxon>
    </lineage>
</organism>
<dbReference type="KEGG" id="mpt:Mpe_A0596"/>
<dbReference type="Proteomes" id="UP000000366">
    <property type="component" value="Chromosome"/>
</dbReference>
<keyword evidence="2" id="KW-1185">Reference proteome</keyword>
<proteinExistence type="predicted"/>
<dbReference type="AlphaFoldDB" id="A2SDB9"/>
<protein>
    <submittedName>
        <fullName evidence="1">Uncharacterized protein</fullName>
    </submittedName>
</protein>
<gene>
    <name evidence="1" type="ordered locus">Mpe_A0596</name>
</gene>
<evidence type="ECO:0000313" key="1">
    <source>
        <dbReference type="EMBL" id="ABM93558.1"/>
    </source>
</evidence>
<name>A2SDB9_METPP</name>
<dbReference type="EMBL" id="CP000555">
    <property type="protein sequence ID" value="ABM93558.1"/>
    <property type="molecule type" value="Genomic_DNA"/>
</dbReference>
<dbReference type="RefSeq" id="WP_011828196.1">
    <property type="nucleotide sequence ID" value="NC_008825.1"/>
</dbReference>
<dbReference type="HOGENOM" id="CLU_1575317_0_0_4"/>
<reference evidence="1 2" key="1">
    <citation type="journal article" date="2007" name="J. Bacteriol.">
        <title>Whole-genome analysis of the methyl tert-butyl ether-degrading beta-proteobacterium Methylibium petroleiphilum PM1.</title>
        <authorList>
            <person name="Kane S.R."/>
            <person name="Chakicherla A.Y."/>
            <person name="Chain P.S.G."/>
            <person name="Schmidt R."/>
            <person name="Shin M.W."/>
            <person name="Legler T.C."/>
            <person name="Scow K.M."/>
            <person name="Larimer F.W."/>
            <person name="Lucas S.M."/>
            <person name="Richardson P.M."/>
            <person name="Hristova K.R."/>
        </authorList>
    </citation>
    <scope>NUCLEOTIDE SEQUENCE [LARGE SCALE GENOMIC DNA]</scope>
    <source>
        <strain evidence="2">ATCC BAA-1232 / LMG 22953 / PM1</strain>
    </source>
</reference>
<evidence type="ECO:0000313" key="2">
    <source>
        <dbReference type="Proteomes" id="UP000000366"/>
    </source>
</evidence>